<reference evidence="9 10" key="1">
    <citation type="submission" date="2023-07" db="EMBL/GenBank/DDBJ databases">
        <title>Genomic Encyclopedia of Type Strains, Phase IV (KMG-IV): sequencing the most valuable type-strain genomes for metagenomic binning, comparative biology and taxonomic classification.</title>
        <authorList>
            <person name="Goeker M."/>
        </authorList>
    </citation>
    <scope>NUCLEOTIDE SEQUENCE [LARGE SCALE GENOMIC DNA]</scope>
    <source>
        <strain evidence="9 10">DSM 3770</strain>
    </source>
</reference>
<dbReference type="Gene3D" id="1.10.3720.10">
    <property type="entry name" value="MetI-like"/>
    <property type="match status" value="1"/>
</dbReference>
<dbReference type="Pfam" id="PF00528">
    <property type="entry name" value="BPD_transp_1"/>
    <property type="match status" value="1"/>
</dbReference>
<dbReference type="PROSITE" id="PS50928">
    <property type="entry name" value="ABC_TM1"/>
    <property type="match status" value="1"/>
</dbReference>
<dbReference type="SUPFAM" id="SSF161098">
    <property type="entry name" value="MetI-like"/>
    <property type="match status" value="1"/>
</dbReference>
<feature type="transmembrane region" description="Helical" evidence="7">
    <location>
        <begin position="165"/>
        <end position="184"/>
    </location>
</feature>
<feature type="transmembrane region" description="Helical" evidence="7">
    <location>
        <begin position="205"/>
        <end position="226"/>
    </location>
</feature>
<dbReference type="EMBL" id="JAUSVY010000010">
    <property type="protein sequence ID" value="MDQ0506868.1"/>
    <property type="molecule type" value="Genomic_DNA"/>
</dbReference>
<comment type="similarity">
    <text evidence="7">Belongs to the binding-protein-dependent transport system permease family.</text>
</comment>
<evidence type="ECO:0000313" key="10">
    <source>
        <dbReference type="Proteomes" id="UP001241747"/>
    </source>
</evidence>
<keyword evidence="3" id="KW-1003">Cell membrane</keyword>
<evidence type="ECO:0000256" key="6">
    <source>
        <dbReference type="ARBA" id="ARBA00023136"/>
    </source>
</evidence>
<dbReference type="PANTHER" id="PTHR30151">
    <property type="entry name" value="ALKANE SULFONATE ABC TRANSPORTER-RELATED, MEMBRANE SUBUNIT"/>
    <property type="match status" value="1"/>
</dbReference>
<sequence>MTVQQPAPTFLASGAGQPPRGVTLDLVDLSPRAGQTPARSRFGKTARFASRALVPALLLAVWQASSNLGFVAPEVLSSPGEIIAAYAELIRTGELQAAIPTSLARALTGLALGATVGLVLGLFAGLWRVGEELFDAPLQMLRTIPFIAMIPLFIIWFGIGEQAKIALILGATIFPVYLNTYSGVRGVDQKLIEAARVFGLSHGRIATRVIIPTALPSILVGLRFAAGVSLLALVAAEQINARSGIGFILINANQNQRTDIIIAGIIVYALLGIAIDLVMRVVERLALPWRPSLVLA</sequence>
<keyword evidence="10" id="KW-1185">Reference proteome</keyword>
<evidence type="ECO:0000313" key="9">
    <source>
        <dbReference type="EMBL" id="MDQ0506868.1"/>
    </source>
</evidence>
<evidence type="ECO:0000256" key="3">
    <source>
        <dbReference type="ARBA" id="ARBA00022475"/>
    </source>
</evidence>
<dbReference type="Proteomes" id="UP001241747">
    <property type="component" value="Unassembled WGS sequence"/>
</dbReference>
<feature type="domain" description="ABC transmembrane type-1" evidence="8">
    <location>
        <begin position="99"/>
        <end position="279"/>
    </location>
</feature>
<keyword evidence="4 7" id="KW-0812">Transmembrane</keyword>
<evidence type="ECO:0000256" key="7">
    <source>
        <dbReference type="RuleBase" id="RU363032"/>
    </source>
</evidence>
<dbReference type="InterPro" id="IPR000515">
    <property type="entry name" value="MetI-like"/>
</dbReference>
<dbReference type="InterPro" id="IPR035906">
    <property type="entry name" value="MetI-like_sf"/>
</dbReference>
<proteinExistence type="inferred from homology"/>
<protein>
    <submittedName>
        <fullName evidence="9">Sulfonate transport system permease protein</fullName>
    </submittedName>
</protein>
<dbReference type="CDD" id="cd06261">
    <property type="entry name" value="TM_PBP2"/>
    <property type="match status" value="1"/>
</dbReference>
<feature type="transmembrane region" description="Helical" evidence="7">
    <location>
        <begin position="260"/>
        <end position="282"/>
    </location>
</feature>
<evidence type="ECO:0000256" key="2">
    <source>
        <dbReference type="ARBA" id="ARBA00022448"/>
    </source>
</evidence>
<name>A0ABU0LIA0_XANAG</name>
<feature type="transmembrane region" description="Helical" evidence="7">
    <location>
        <begin position="110"/>
        <end position="129"/>
    </location>
</feature>
<comment type="caution">
    <text evidence="9">The sequence shown here is derived from an EMBL/GenBank/DDBJ whole genome shotgun (WGS) entry which is preliminary data.</text>
</comment>
<keyword evidence="2 7" id="KW-0813">Transport</keyword>
<evidence type="ECO:0000256" key="5">
    <source>
        <dbReference type="ARBA" id="ARBA00022989"/>
    </source>
</evidence>
<evidence type="ECO:0000256" key="4">
    <source>
        <dbReference type="ARBA" id="ARBA00022692"/>
    </source>
</evidence>
<accession>A0ABU0LIA0</accession>
<evidence type="ECO:0000256" key="1">
    <source>
        <dbReference type="ARBA" id="ARBA00004651"/>
    </source>
</evidence>
<organism evidence="9 10">
    <name type="scientific">Xanthobacter agilis</name>
    <dbReference type="NCBI Taxonomy" id="47492"/>
    <lineage>
        <taxon>Bacteria</taxon>
        <taxon>Pseudomonadati</taxon>
        <taxon>Pseudomonadota</taxon>
        <taxon>Alphaproteobacteria</taxon>
        <taxon>Hyphomicrobiales</taxon>
        <taxon>Xanthobacteraceae</taxon>
        <taxon>Xanthobacter</taxon>
    </lineage>
</organism>
<dbReference type="PANTHER" id="PTHR30151:SF38">
    <property type="entry name" value="ALIPHATIC SULFONATES TRANSPORT PERMEASE PROTEIN SSUC-RELATED"/>
    <property type="match status" value="1"/>
</dbReference>
<gene>
    <name evidence="9" type="ORF">QOZ94_003683</name>
</gene>
<keyword evidence="5 7" id="KW-1133">Transmembrane helix</keyword>
<evidence type="ECO:0000259" key="8">
    <source>
        <dbReference type="PROSITE" id="PS50928"/>
    </source>
</evidence>
<feature type="transmembrane region" description="Helical" evidence="7">
    <location>
        <begin position="141"/>
        <end position="159"/>
    </location>
</feature>
<keyword evidence="6 7" id="KW-0472">Membrane</keyword>
<dbReference type="RefSeq" id="WP_237345988.1">
    <property type="nucleotide sequence ID" value="NZ_JABWGX010000014.1"/>
</dbReference>
<comment type="subcellular location">
    <subcellularLocation>
        <location evidence="1 7">Cell membrane</location>
        <topology evidence="1 7">Multi-pass membrane protein</topology>
    </subcellularLocation>
</comment>